<evidence type="ECO:0000259" key="2">
    <source>
        <dbReference type="Pfam" id="PF25019"/>
    </source>
</evidence>
<evidence type="ECO:0000256" key="1">
    <source>
        <dbReference type="SAM" id="Coils"/>
    </source>
</evidence>
<dbReference type="HOGENOM" id="CLU_671522_0_0_1"/>
<dbReference type="Gramene" id="LPERR02G09540.2">
    <property type="protein sequence ID" value="LPERR02G09540.2"/>
    <property type="gene ID" value="LPERR02G09540"/>
</dbReference>
<evidence type="ECO:0000313" key="3">
    <source>
        <dbReference type="EnsemblPlants" id="LPERR02G09540.2"/>
    </source>
</evidence>
<dbReference type="EnsemblPlants" id="LPERR02G09540.2">
    <property type="protein sequence ID" value="LPERR02G09540.2"/>
    <property type="gene ID" value="LPERR02G09540"/>
</dbReference>
<protein>
    <recommendedName>
        <fullName evidence="2">R13L1/DRL21-like LRR repeat region domain-containing protein</fullName>
    </recommendedName>
</protein>
<dbReference type="PANTHER" id="PTHR47186:SF58">
    <property type="entry name" value="NB-ARC DOMAIN-CONTAINING PROTEIN"/>
    <property type="match status" value="1"/>
</dbReference>
<sequence>MEAAVGSARWLLDKVVTQLSDNLVAAYVTSTELGLNMEKIKMDLLYTQGLLQTAQEWRDISDNTGLQRLLENLSKKADKAEDVLDELQYFIIQDQIDGTHEATPMVDDGLPGHILHGRHALRHTVGWRQYYRLEEFHVKKERIGFELSELRNLKELRGELKICNLEKVTTREEAEGAKLNWKRNLKTLMLVWGPVQRTIESDVPDGLEPPSNLKELVIKNHGGSIGPSWLCREICVNNLRSLHLEGVSWGTPTPFGQLMQLEELTLIKIASIHKFGLGFGGVTEKSFPHLKKVEFVDMPELLEWVRGVHCHLFSKVASIWCEKCPNLSMLLLQLPSSDCSAAPCAQDINTTWFPNLCDLYIAGCPKLSLPPMPHTSTLTSAKVFGQTGGMLFEKRGWMYMATAVLWSFIT</sequence>
<dbReference type="Gene3D" id="3.80.10.10">
    <property type="entry name" value="Ribonuclease Inhibitor"/>
    <property type="match status" value="1"/>
</dbReference>
<organism evidence="3 4">
    <name type="scientific">Leersia perrieri</name>
    <dbReference type="NCBI Taxonomy" id="77586"/>
    <lineage>
        <taxon>Eukaryota</taxon>
        <taxon>Viridiplantae</taxon>
        <taxon>Streptophyta</taxon>
        <taxon>Embryophyta</taxon>
        <taxon>Tracheophyta</taxon>
        <taxon>Spermatophyta</taxon>
        <taxon>Magnoliopsida</taxon>
        <taxon>Liliopsida</taxon>
        <taxon>Poales</taxon>
        <taxon>Poaceae</taxon>
        <taxon>BOP clade</taxon>
        <taxon>Oryzoideae</taxon>
        <taxon>Oryzeae</taxon>
        <taxon>Oryzinae</taxon>
        <taxon>Leersia</taxon>
    </lineage>
</organism>
<feature type="domain" description="R13L1/DRL21-like LRR repeat region" evidence="2">
    <location>
        <begin position="147"/>
        <end position="268"/>
    </location>
</feature>
<reference evidence="3" key="3">
    <citation type="submission" date="2015-04" db="UniProtKB">
        <authorList>
            <consortium name="EnsemblPlants"/>
        </authorList>
    </citation>
    <scope>IDENTIFICATION</scope>
</reference>
<name>A0A0D9VEH5_9ORYZ</name>
<accession>A0A0D9VEH5</accession>
<keyword evidence="4" id="KW-1185">Reference proteome</keyword>
<reference evidence="4" key="2">
    <citation type="submission" date="2013-12" db="EMBL/GenBank/DDBJ databases">
        <authorList>
            <person name="Yu Y."/>
            <person name="Lee S."/>
            <person name="de Baynast K."/>
            <person name="Wissotski M."/>
            <person name="Liu L."/>
            <person name="Talag J."/>
            <person name="Goicoechea J."/>
            <person name="Angelova A."/>
            <person name="Jetty R."/>
            <person name="Kudrna D."/>
            <person name="Golser W."/>
            <person name="Rivera L."/>
            <person name="Zhang J."/>
            <person name="Wing R."/>
        </authorList>
    </citation>
    <scope>NUCLEOTIDE SEQUENCE</scope>
</reference>
<dbReference type="eggNOG" id="KOG4658">
    <property type="taxonomic scope" value="Eukaryota"/>
</dbReference>
<dbReference type="Pfam" id="PF25019">
    <property type="entry name" value="LRR_R13L1-DRL21"/>
    <property type="match status" value="1"/>
</dbReference>
<dbReference type="STRING" id="77586.A0A0D9VEH5"/>
<dbReference type="SUPFAM" id="SSF52058">
    <property type="entry name" value="L domain-like"/>
    <property type="match status" value="1"/>
</dbReference>
<dbReference type="InterPro" id="IPR056789">
    <property type="entry name" value="LRR_R13L1-DRL21"/>
</dbReference>
<proteinExistence type="predicted"/>
<feature type="coiled-coil region" evidence="1">
    <location>
        <begin position="63"/>
        <end position="90"/>
    </location>
</feature>
<dbReference type="AlphaFoldDB" id="A0A0D9VEH5"/>
<keyword evidence="1" id="KW-0175">Coiled coil</keyword>
<dbReference type="Proteomes" id="UP000032180">
    <property type="component" value="Chromosome 2"/>
</dbReference>
<dbReference type="InterPro" id="IPR032675">
    <property type="entry name" value="LRR_dom_sf"/>
</dbReference>
<evidence type="ECO:0000313" key="4">
    <source>
        <dbReference type="Proteomes" id="UP000032180"/>
    </source>
</evidence>
<reference evidence="3 4" key="1">
    <citation type="submission" date="2012-08" db="EMBL/GenBank/DDBJ databases">
        <title>Oryza genome evolution.</title>
        <authorList>
            <person name="Wing R.A."/>
        </authorList>
    </citation>
    <scope>NUCLEOTIDE SEQUENCE</scope>
</reference>
<dbReference type="PANTHER" id="PTHR47186">
    <property type="entry name" value="LEUCINE-RICH REPEAT-CONTAINING PROTEIN 57"/>
    <property type="match status" value="1"/>
</dbReference>